<keyword evidence="3" id="KW-1185">Reference proteome</keyword>
<comment type="caution">
    <text evidence="2">The sequence shown here is derived from an EMBL/GenBank/DDBJ whole genome shotgun (WGS) entry which is preliminary data.</text>
</comment>
<sequence length="75" mass="7977">MSGDPLELPPPRTSLFDTFVPPPPTPGDLAEDSAARPPLGDGQGPRLPTAVEDMYAKHLLGLDPVYSDFTTEETA</sequence>
<evidence type="ECO:0000256" key="1">
    <source>
        <dbReference type="SAM" id="MobiDB-lite"/>
    </source>
</evidence>
<evidence type="ECO:0000313" key="3">
    <source>
        <dbReference type="Proteomes" id="UP001231924"/>
    </source>
</evidence>
<dbReference type="RefSeq" id="WP_286055986.1">
    <property type="nucleotide sequence ID" value="NZ_JASVWF010000007.1"/>
</dbReference>
<protein>
    <submittedName>
        <fullName evidence="2">Uncharacterized protein</fullName>
    </submittedName>
</protein>
<name>A0ABT7MFE7_9PSEU</name>
<dbReference type="Proteomes" id="UP001231924">
    <property type="component" value="Unassembled WGS sequence"/>
</dbReference>
<gene>
    <name evidence="2" type="ORF">QRT03_25745</name>
</gene>
<reference evidence="2 3" key="1">
    <citation type="submission" date="2023-06" db="EMBL/GenBank/DDBJ databases">
        <title>Actinomycetospora Odt1-22.</title>
        <authorList>
            <person name="Supong K."/>
        </authorList>
    </citation>
    <scope>NUCLEOTIDE SEQUENCE [LARGE SCALE GENOMIC DNA]</scope>
    <source>
        <strain evidence="2 3">Odt1-22</strain>
    </source>
</reference>
<organism evidence="2 3">
    <name type="scientific">Actinomycetospora termitidis</name>
    <dbReference type="NCBI Taxonomy" id="3053470"/>
    <lineage>
        <taxon>Bacteria</taxon>
        <taxon>Bacillati</taxon>
        <taxon>Actinomycetota</taxon>
        <taxon>Actinomycetes</taxon>
        <taxon>Pseudonocardiales</taxon>
        <taxon>Pseudonocardiaceae</taxon>
        <taxon>Actinomycetospora</taxon>
    </lineage>
</organism>
<accession>A0ABT7MFE7</accession>
<evidence type="ECO:0000313" key="2">
    <source>
        <dbReference type="EMBL" id="MDL5159396.1"/>
    </source>
</evidence>
<proteinExistence type="predicted"/>
<dbReference type="EMBL" id="JASVWF010000007">
    <property type="protein sequence ID" value="MDL5159396.1"/>
    <property type="molecule type" value="Genomic_DNA"/>
</dbReference>
<feature type="region of interest" description="Disordered" evidence="1">
    <location>
        <begin position="1"/>
        <end position="48"/>
    </location>
</feature>